<dbReference type="PANTHER" id="PTHR43400:SF7">
    <property type="entry name" value="FAD-DEPENDENT OXIDOREDUCTASE 2 FAD BINDING DOMAIN-CONTAINING PROTEIN"/>
    <property type="match status" value="1"/>
</dbReference>
<keyword evidence="2" id="KW-0285">Flavoprotein</keyword>
<evidence type="ECO:0000313" key="6">
    <source>
        <dbReference type="EMBL" id="KIX06610.1"/>
    </source>
</evidence>
<evidence type="ECO:0000256" key="4">
    <source>
        <dbReference type="ARBA" id="ARBA00023002"/>
    </source>
</evidence>
<reference evidence="6 7" key="1">
    <citation type="submission" date="2015-01" db="EMBL/GenBank/DDBJ databases">
        <title>The Genome Sequence of Rhinocladiella mackenzie CBS 650.93.</title>
        <authorList>
            <consortium name="The Broad Institute Genomics Platform"/>
            <person name="Cuomo C."/>
            <person name="de Hoog S."/>
            <person name="Gorbushina A."/>
            <person name="Stielow B."/>
            <person name="Teixiera M."/>
            <person name="Abouelleil A."/>
            <person name="Chapman S.B."/>
            <person name="Priest M."/>
            <person name="Young S.K."/>
            <person name="Wortman J."/>
            <person name="Nusbaum C."/>
            <person name="Birren B."/>
        </authorList>
    </citation>
    <scope>NUCLEOTIDE SEQUENCE [LARGE SCALE GENOMIC DNA]</scope>
    <source>
        <strain evidence="6 7">CBS 650.93</strain>
    </source>
</reference>
<evidence type="ECO:0000256" key="1">
    <source>
        <dbReference type="ARBA" id="ARBA00001974"/>
    </source>
</evidence>
<dbReference type="Gene3D" id="3.90.700.10">
    <property type="entry name" value="Succinate dehydrogenase/fumarate reductase flavoprotein, catalytic domain"/>
    <property type="match status" value="1"/>
</dbReference>
<dbReference type="SUPFAM" id="SSF56425">
    <property type="entry name" value="Succinate dehydrogenase/fumarate reductase flavoprotein, catalytic domain"/>
    <property type="match status" value="1"/>
</dbReference>
<keyword evidence="7" id="KW-1185">Reference proteome</keyword>
<evidence type="ECO:0000256" key="2">
    <source>
        <dbReference type="ARBA" id="ARBA00022630"/>
    </source>
</evidence>
<dbReference type="Gene3D" id="3.50.50.60">
    <property type="entry name" value="FAD/NAD(P)-binding domain"/>
    <property type="match status" value="1"/>
</dbReference>
<dbReference type="OrthoDB" id="4137907at2759"/>
<dbReference type="GeneID" id="25292657"/>
<evidence type="ECO:0000256" key="3">
    <source>
        <dbReference type="ARBA" id="ARBA00022827"/>
    </source>
</evidence>
<dbReference type="InterPro" id="IPR003953">
    <property type="entry name" value="FAD-dep_OxRdtase_2_FAD-bd"/>
</dbReference>
<dbReference type="InterPro" id="IPR050315">
    <property type="entry name" value="FAD-oxidoreductase_2"/>
</dbReference>
<keyword evidence="3" id="KW-0274">FAD</keyword>
<accession>A0A0D2JBY5</accession>
<dbReference type="STRING" id="1442369.A0A0D2JBY5"/>
<dbReference type="SUPFAM" id="SSF51905">
    <property type="entry name" value="FAD/NAD(P)-binding domain"/>
    <property type="match status" value="1"/>
</dbReference>
<dbReference type="GO" id="GO:0016491">
    <property type="term" value="F:oxidoreductase activity"/>
    <property type="evidence" value="ECO:0007669"/>
    <property type="project" value="UniProtKB-KW"/>
</dbReference>
<dbReference type="InterPro" id="IPR036188">
    <property type="entry name" value="FAD/NAD-bd_sf"/>
</dbReference>
<gene>
    <name evidence="6" type="ORF">Z518_04586</name>
</gene>
<organism evidence="6 7">
    <name type="scientific">Rhinocladiella mackenziei CBS 650.93</name>
    <dbReference type="NCBI Taxonomy" id="1442369"/>
    <lineage>
        <taxon>Eukaryota</taxon>
        <taxon>Fungi</taxon>
        <taxon>Dikarya</taxon>
        <taxon>Ascomycota</taxon>
        <taxon>Pezizomycotina</taxon>
        <taxon>Eurotiomycetes</taxon>
        <taxon>Chaetothyriomycetidae</taxon>
        <taxon>Chaetothyriales</taxon>
        <taxon>Herpotrichiellaceae</taxon>
        <taxon>Rhinocladiella</taxon>
    </lineage>
</organism>
<dbReference type="NCBIfam" id="NF006130">
    <property type="entry name" value="PRK08274.1"/>
    <property type="match status" value="1"/>
</dbReference>
<dbReference type="Pfam" id="PF00890">
    <property type="entry name" value="FAD_binding_2"/>
    <property type="match status" value="1"/>
</dbReference>
<protein>
    <submittedName>
        <fullName evidence="6">Rhinocladiella mackenziei CBS 650.93 unplaced genomic scaffold supercont1.3, whole genome shotgun sequence</fullName>
    </submittedName>
</protein>
<keyword evidence="4" id="KW-0560">Oxidoreductase</keyword>
<dbReference type="AlphaFoldDB" id="A0A0D2JBY5"/>
<proteinExistence type="predicted"/>
<dbReference type="InterPro" id="IPR027477">
    <property type="entry name" value="Succ_DH/fumarate_Rdtase_cat_sf"/>
</dbReference>
<name>A0A0D2JBY5_9EURO</name>
<dbReference type="VEuPathDB" id="FungiDB:Z518_04586"/>
<comment type="cofactor">
    <cofactor evidence="1">
        <name>FAD</name>
        <dbReference type="ChEBI" id="CHEBI:57692"/>
    </cofactor>
</comment>
<dbReference type="RefSeq" id="XP_013273746.1">
    <property type="nucleotide sequence ID" value="XM_013418292.1"/>
</dbReference>
<evidence type="ECO:0000313" key="7">
    <source>
        <dbReference type="Proteomes" id="UP000053617"/>
    </source>
</evidence>
<evidence type="ECO:0000259" key="5">
    <source>
        <dbReference type="Pfam" id="PF00890"/>
    </source>
</evidence>
<dbReference type="Proteomes" id="UP000053617">
    <property type="component" value="Unassembled WGS sequence"/>
</dbReference>
<dbReference type="EMBL" id="KN847477">
    <property type="protein sequence ID" value="KIX06610.1"/>
    <property type="molecule type" value="Genomic_DNA"/>
</dbReference>
<feature type="domain" description="FAD-dependent oxidoreductase 2 FAD-binding" evidence="5">
    <location>
        <begin position="8"/>
        <end position="480"/>
    </location>
</feature>
<sequence>MTPRQDFDVVIVGGSNTACCTALAAHEAGAARVAILEAAPKEERGGNARFSGTAFRFPHQGRDHLVHVLCDEGKEEAKRCTMGSYTAETFTADMLMKSNGRHDRVEIETIIKHGYDTVKWMSGHGVPFVLPISIFFDRNKAQNNKDTIVDVPPGLSLVVKDHGVGLNEAMWAAVEKHPSSIQVFYASPAHDLILDGDRVLGVRARHRSGYVDFFGRVILCSGGFEANPRMRRQYLGEGTEFLIVRGTRFNTGVMLERAIVAGAQAHGHWGGYHSAPQDLGAPKMGDLEGLDSMSRYSFPYSITVNLEGNRFVDEGEDEVSLFYSKMGAAIATQPDAKAFQIFDQKVLHLLEPRYSTGAPITDGTLEGLAKKMGVDPTTFVKTVEGFNRATQNGGKFDPFRKDGLATAAGYIPKKSNWAQRLDAPPYVAYGVTNGITFTFGGIKTDARAKVLNNEGRPMDGLWAAGEITGGFYHGYAAGASLIRSSVLGRIAGTDAAVEAQSAKGARL</sequence>
<dbReference type="PANTHER" id="PTHR43400">
    <property type="entry name" value="FUMARATE REDUCTASE"/>
    <property type="match status" value="1"/>
</dbReference>
<dbReference type="HOGENOM" id="CLU_011398_4_6_1"/>